<protein>
    <submittedName>
        <fullName evidence="1">Cytochrome P</fullName>
    </submittedName>
</protein>
<reference evidence="2" key="1">
    <citation type="submission" date="2016-06" db="EMBL/GenBank/DDBJ databases">
        <title>Parallel loss of symbiosis genes in relatives of nitrogen-fixing non-legume Parasponia.</title>
        <authorList>
            <person name="Van Velzen R."/>
            <person name="Holmer R."/>
            <person name="Bu F."/>
            <person name="Rutten L."/>
            <person name="Van Zeijl A."/>
            <person name="Liu W."/>
            <person name="Santuari L."/>
            <person name="Cao Q."/>
            <person name="Sharma T."/>
            <person name="Shen D."/>
            <person name="Roswanjaya Y."/>
            <person name="Wardhani T."/>
            <person name="Kalhor M.S."/>
            <person name="Jansen J."/>
            <person name="Van den Hoogen J."/>
            <person name="Gungor B."/>
            <person name="Hartog M."/>
            <person name="Hontelez J."/>
            <person name="Verver J."/>
            <person name="Yang W.-C."/>
            <person name="Schijlen E."/>
            <person name="Repin R."/>
            <person name="Schilthuizen M."/>
            <person name="Schranz E."/>
            <person name="Heidstra R."/>
            <person name="Miyata K."/>
            <person name="Fedorova E."/>
            <person name="Kohlen W."/>
            <person name="Bisseling T."/>
            <person name="Smit S."/>
            <person name="Geurts R."/>
        </authorList>
    </citation>
    <scope>NUCLEOTIDE SEQUENCE [LARGE SCALE GENOMIC DNA]</scope>
    <source>
        <strain evidence="2">cv. RG33-2</strain>
    </source>
</reference>
<evidence type="ECO:0000313" key="2">
    <source>
        <dbReference type="Proteomes" id="UP000237000"/>
    </source>
</evidence>
<dbReference type="Proteomes" id="UP000237000">
    <property type="component" value="Unassembled WGS sequence"/>
</dbReference>
<dbReference type="InParanoid" id="A0A2P5FVP8"/>
<dbReference type="OrthoDB" id="2789670at2759"/>
<accession>A0A2P5FVP8</accession>
<sequence length="76" mass="8258">MVYLGIYSWPVQKQGSAQLNGQPVAELLCHPKLKIKGKAELDLVVGSNRKGESGINNLLYLHGVTEETLSQNSPVP</sequence>
<proteinExistence type="predicted"/>
<evidence type="ECO:0000313" key="1">
    <source>
        <dbReference type="EMBL" id="POO01873.1"/>
    </source>
</evidence>
<gene>
    <name evidence="1" type="ORF">TorRG33x02_026500</name>
</gene>
<name>A0A2P5FVP8_TREOI</name>
<comment type="caution">
    <text evidence="1">The sequence shown here is derived from an EMBL/GenBank/DDBJ whole genome shotgun (WGS) entry which is preliminary data.</text>
</comment>
<dbReference type="EMBL" id="JXTC01000007">
    <property type="protein sequence ID" value="POO01873.1"/>
    <property type="molecule type" value="Genomic_DNA"/>
</dbReference>
<dbReference type="AlphaFoldDB" id="A0A2P5FVP8"/>
<organism evidence="1 2">
    <name type="scientific">Trema orientale</name>
    <name type="common">Charcoal tree</name>
    <name type="synonym">Celtis orientalis</name>
    <dbReference type="NCBI Taxonomy" id="63057"/>
    <lineage>
        <taxon>Eukaryota</taxon>
        <taxon>Viridiplantae</taxon>
        <taxon>Streptophyta</taxon>
        <taxon>Embryophyta</taxon>
        <taxon>Tracheophyta</taxon>
        <taxon>Spermatophyta</taxon>
        <taxon>Magnoliopsida</taxon>
        <taxon>eudicotyledons</taxon>
        <taxon>Gunneridae</taxon>
        <taxon>Pentapetalae</taxon>
        <taxon>rosids</taxon>
        <taxon>fabids</taxon>
        <taxon>Rosales</taxon>
        <taxon>Cannabaceae</taxon>
        <taxon>Trema</taxon>
    </lineage>
</organism>
<keyword evidence="2" id="KW-1185">Reference proteome</keyword>